<dbReference type="EMBL" id="ACRO01000039">
    <property type="protein sequence ID" value="EGF86632.1"/>
    <property type="molecule type" value="Genomic_DNA"/>
</dbReference>
<dbReference type="Proteomes" id="UP000004773">
    <property type="component" value="Unassembled WGS sequence"/>
</dbReference>
<comment type="caution">
    <text evidence="1">The sequence shown here is derived from an EMBL/GenBank/DDBJ whole genome shotgun (WGS) entry which is preliminary data.</text>
</comment>
<protein>
    <submittedName>
        <fullName evidence="1">Uncharacterized protein</fullName>
    </submittedName>
</protein>
<gene>
    <name evidence="1" type="ORF">HMPREF0428_01614</name>
</gene>
<evidence type="ECO:0000313" key="2">
    <source>
        <dbReference type="Proteomes" id="UP000004773"/>
    </source>
</evidence>
<evidence type="ECO:0000313" key="1">
    <source>
        <dbReference type="EMBL" id="EGF86632.1"/>
    </source>
</evidence>
<dbReference type="RefSeq" id="WP_003147766.1">
    <property type="nucleotide sequence ID" value="NZ_GL883585.1"/>
</dbReference>
<name>A0AA87DUP6_9BACL</name>
<sequence>MDPYNTNATGKWYDINEIWNQRSDAASDTMLGGLFTAIGK</sequence>
<proteinExistence type="predicted"/>
<organism evidence="1 2">
    <name type="scientific">Gemella haemolysans M341</name>
    <dbReference type="NCBI Taxonomy" id="562981"/>
    <lineage>
        <taxon>Bacteria</taxon>
        <taxon>Bacillati</taxon>
        <taxon>Bacillota</taxon>
        <taxon>Bacilli</taxon>
        <taxon>Bacillales</taxon>
        <taxon>Gemellaceae</taxon>
        <taxon>Gemella</taxon>
    </lineage>
</organism>
<dbReference type="AlphaFoldDB" id="A0AA87DUP6"/>
<reference evidence="1 2" key="1">
    <citation type="submission" date="2011-03" db="EMBL/GenBank/DDBJ databases">
        <title>The Genome Sequence of Gemella haemolysans M341.</title>
        <authorList>
            <consortium name="The Broad Institute Genome Sequencing Platform"/>
            <consortium name="The Broad Institute Genome Sequencing Center for Infectious Disease"/>
            <person name="Earl A."/>
            <person name="Ward D."/>
            <person name="Feldgarden M."/>
            <person name="Gevers D."/>
            <person name="Sibley C.D."/>
            <person name="Field T.R."/>
            <person name="Grinwis M."/>
            <person name="Eshaghurshan C.S."/>
            <person name="Surette M.G."/>
            <person name="Young S.K."/>
            <person name="Zeng Q."/>
            <person name="Gargeya S."/>
            <person name="Fitzgerald M."/>
            <person name="Haas B."/>
            <person name="Abouelleil A."/>
            <person name="Alvarado L."/>
            <person name="Arachchi H.M."/>
            <person name="Berlin A."/>
            <person name="Brown A."/>
            <person name="Chapman S.B."/>
            <person name="Chen Z."/>
            <person name="Dunbar C."/>
            <person name="Freedman E."/>
            <person name="Gearin G."/>
            <person name="Gellesch M."/>
            <person name="Goldberg J."/>
            <person name="Griggs A."/>
            <person name="Gujja S."/>
            <person name="Heilman E.R."/>
            <person name="Heiman D."/>
            <person name="Howarth C."/>
            <person name="Larson L."/>
            <person name="Lui A."/>
            <person name="MacDonald P.J.P."/>
            <person name="Mehta T."/>
            <person name="Montmayeur A."/>
            <person name="Murphy C."/>
            <person name="Neiman D."/>
            <person name="Pearson M."/>
            <person name="Priest M."/>
            <person name="Roberts A."/>
            <person name="Saif S."/>
            <person name="Shea T."/>
            <person name="Shenoy N."/>
            <person name="Sisk P."/>
            <person name="Stolte C."/>
            <person name="Sykes S."/>
            <person name="White J."/>
            <person name="Yandava C."/>
            <person name="Wortman J."/>
            <person name="Nusbaum C."/>
            <person name="Birren B."/>
        </authorList>
    </citation>
    <scope>NUCLEOTIDE SEQUENCE [LARGE SCALE GENOMIC DNA]</scope>
    <source>
        <strain evidence="1 2">M341</strain>
    </source>
</reference>
<accession>A0AA87DUP6</accession>